<dbReference type="EC" id="1.1.1.371" evidence="6"/>
<dbReference type="Proteomes" id="UP000245728">
    <property type="component" value="Chromosome"/>
</dbReference>
<feature type="domain" description="Gfo/Idh/MocA-like oxidoreductase C-terminal" evidence="5">
    <location>
        <begin position="147"/>
        <end position="355"/>
    </location>
</feature>
<dbReference type="Pfam" id="PF01408">
    <property type="entry name" value="GFO_IDH_MocA"/>
    <property type="match status" value="1"/>
</dbReference>
<dbReference type="GO" id="GO:0000166">
    <property type="term" value="F:nucleotide binding"/>
    <property type="evidence" value="ECO:0007669"/>
    <property type="project" value="InterPro"/>
</dbReference>
<dbReference type="Pfam" id="PF02894">
    <property type="entry name" value="GFO_IDH_MocA_C"/>
    <property type="match status" value="1"/>
</dbReference>
<sequence>MPRNQLRGFFMSQSQPISTALIGFGLSARVFHLPFIQCQAGFSLTAVSTSQQNEASSIVPDVKLFRDAQSLIQQSDSELVVITAPNQFHYPLAKQALMMGKHVILEKPLVLTVAEGEELILLARQSGKILAPFHNRRWDGDFLTLQQLISEDVLGQIKGFESHFDRFRPQPRQRWREQAGPGSGILYDLGPHLIDQALALFGWPQAISATLKNSRDSAETCDYFHLQLHYADKEVLLHADAFSAGPKLRFKLQGDRGTYLKYGMDPQEERLRAGKTPDRSEWAAEDENHYGTLYQESGEQVIATQTGGYQYFYQEVANAIRYHAPLTVSADNALDSIRLIELAQRSHQAGQRLTLTS</sequence>
<dbReference type="InterPro" id="IPR051317">
    <property type="entry name" value="Gfo/Idh/MocA_oxidoreduct"/>
</dbReference>
<dbReference type="PANTHER" id="PTHR43708">
    <property type="entry name" value="CONSERVED EXPRESSED OXIDOREDUCTASE (EUROFUNG)"/>
    <property type="match status" value="1"/>
</dbReference>
<dbReference type="AlphaFoldDB" id="A0A2S2E1U0"/>
<dbReference type="Gene3D" id="3.40.50.720">
    <property type="entry name" value="NAD(P)-binding Rossmann-like Domain"/>
    <property type="match status" value="1"/>
</dbReference>
<dbReference type="InterPro" id="IPR000683">
    <property type="entry name" value="Gfo/Idh/MocA-like_OxRdtase_N"/>
</dbReference>
<dbReference type="GO" id="GO:0102497">
    <property type="term" value="F:scyllo-inositol dehydrogenase (NADP+) activity"/>
    <property type="evidence" value="ECO:0007669"/>
    <property type="project" value="UniProtKB-EC"/>
</dbReference>
<evidence type="ECO:0000259" key="5">
    <source>
        <dbReference type="Pfam" id="PF02894"/>
    </source>
</evidence>
<name>A0A2S2E1U0_9ALTE</name>
<protein>
    <submittedName>
        <fullName evidence="6">Scyllo-inositol 2-dehydrogenase (NADP(+))</fullName>
        <ecNumber evidence="6">1.1.1.371</ecNumber>
    </submittedName>
</protein>
<evidence type="ECO:0000256" key="1">
    <source>
        <dbReference type="ARBA" id="ARBA00010928"/>
    </source>
</evidence>
<accession>A0A2S2E1U0</accession>
<dbReference type="EMBL" id="CP029347">
    <property type="protein sequence ID" value="AWL11606.1"/>
    <property type="molecule type" value="Genomic_DNA"/>
</dbReference>
<keyword evidence="3 6" id="KW-0560">Oxidoreductase</keyword>
<keyword evidence="7" id="KW-1185">Reference proteome</keyword>
<evidence type="ECO:0000256" key="3">
    <source>
        <dbReference type="ARBA" id="ARBA00023002"/>
    </source>
</evidence>
<comment type="similarity">
    <text evidence="1">Belongs to the Gfo/Idh/MocA family.</text>
</comment>
<keyword evidence="2" id="KW-0732">Signal</keyword>
<dbReference type="Gene3D" id="3.30.360.10">
    <property type="entry name" value="Dihydrodipicolinate Reductase, domain 2"/>
    <property type="match status" value="1"/>
</dbReference>
<organism evidence="6 7">
    <name type="scientific">Saliniradius amylolyticus</name>
    <dbReference type="NCBI Taxonomy" id="2183582"/>
    <lineage>
        <taxon>Bacteria</taxon>
        <taxon>Pseudomonadati</taxon>
        <taxon>Pseudomonadota</taxon>
        <taxon>Gammaproteobacteria</taxon>
        <taxon>Alteromonadales</taxon>
        <taxon>Alteromonadaceae</taxon>
        <taxon>Saliniradius</taxon>
    </lineage>
</organism>
<feature type="domain" description="Gfo/Idh/MocA-like oxidoreductase N-terminal" evidence="4">
    <location>
        <begin position="18"/>
        <end position="132"/>
    </location>
</feature>
<dbReference type="InterPro" id="IPR036291">
    <property type="entry name" value="NAD(P)-bd_dom_sf"/>
</dbReference>
<dbReference type="KEGG" id="salh:HMF8227_01125"/>
<evidence type="ECO:0000256" key="2">
    <source>
        <dbReference type="ARBA" id="ARBA00022729"/>
    </source>
</evidence>
<evidence type="ECO:0000313" key="7">
    <source>
        <dbReference type="Proteomes" id="UP000245728"/>
    </source>
</evidence>
<evidence type="ECO:0000313" key="6">
    <source>
        <dbReference type="EMBL" id="AWL11606.1"/>
    </source>
</evidence>
<dbReference type="NCBIfam" id="NF008607">
    <property type="entry name" value="PRK11579.1"/>
    <property type="match status" value="1"/>
</dbReference>
<dbReference type="InterPro" id="IPR004104">
    <property type="entry name" value="Gfo/Idh/MocA-like_OxRdtase_C"/>
</dbReference>
<reference evidence="6 7" key="1">
    <citation type="submission" date="2018-05" db="EMBL/GenBank/DDBJ databases">
        <title>Salinimonas sp. HMF8227 Genome sequencing and assembly.</title>
        <authorList>
            <person name="Kang H."/>
            <person name="Kang J."/>
            <person name="Cha I."/>
            <person name="Kim H."/>
            <person name="Joh K."/>
        </authorList>
    </citation>
    <scope>NUCLEOTIDE SEQUENCE [LARGE SCALE GENOMIC DNA]</scope>
    <source>
        <strain evidence="6 7">HMF8227</strain>
    </source>
</reference>
<gene>
    <name evidence="6" type="primary">iolW</name>
    <name evidence="6" type="ORF">HMF8227_01125</name>
</gene>
<dbReference type="PANTHER" id="PTHR43708:SF5">
    <property type="entry name" value="CONSERVED EXPRESSED OXIDOREDUCTASE (EUROFUNG)-RELATED"/>
    <property type="match status" value="1"/>
</dbReference>
<evidence type="ECO:0000259" key="4">
    <source>
        <dbReference type="Pfam" id="PF01408"/>
    </source>
</evidence>
<proteinExistence type="inferred from homology"/>
<dbReference type="SUPFAM" id="SSF51735">
    <property type="entry name" value="NAD(P)-binding Rossmann-fold domains"/>
    <property type="match status" value="1"/>
</dbReference>